<evidence type="ECO:0000313" key="2">
    <source>
        <dbReference type="EMBL" id="MDL5154450.1"/>
    </source>
</evidence>
<dbReference type="Proteomes" id="UP001231924">
    <property type="component" value="Unassembled WGS sequence"/>
</dbReference>
<gene>
    <name evidence="2" type="ORF">QRT03_00615</name>
</gene>
<protein>
    <recommendedName>
        <fullName evidence="1">VapC45 PIN like domain-containing protein</fullName>
    </recommendedName>
</protein>
<sequence length="141" mass="15961">MPTPTPPPELPRFFIDRNIGGIKVPAGLRALGVELTTLSERYGVHEGERVTDVQWMLDAAEAGEAVLMADDAIRRKNPEERRVLRELGLRAFVVNAQAAAPEIVRRFEVSTRAIERASRRPGPFVYRLHPERIEQLRIRAD</sequence>
<proteinExistence type="predicted"/>
<dbReference type="InterPro" id="IPR041375">
    <property type="entry name" value="VapC45_PIN-like"/>
</dbReference>
<reference evidence="2 3" key="1">
    <citation type="submission" date="2023-06" db="EMBL/GenBank/DDBJ databases">
        <title>Actinomycetospora Odt1-22.</title>
        <authorList>
            <person name="Supong K."/>
        </authorList>
    </citation>
    <scope>NUCLEOTIDE SEQUENCE [LARGE SCALE GENOMIC DNA]</scope>
    <source>
        <strain evidence="2 3">Odt1-22</strain>
    </source>
</reference>
<comment type="caution">
    <text evidence="2">The sequence shown here is derived from an EMBL/GenBank/DDBJ whole genome shotgun (WGS) entry which is preliminary data.</text>
</comment>
<dbReference type="EMBL" id="JASVWF010000001">
    <property type="protein sequence ID" value="MDL5154450.1"/>
    <property type="molecule type" value="Genomic_DNA"/>
</dbReference>
<accession>A0ABT7M1C8</accession>
<keyword evidence="3" id="KW-1185">Reference proteome</keyword>
<name>A0ABT7M1C8_9PSEU</name>
<dbReference type="Pfam" id="PF18478">
    <property type="entry name" value="PIN_10"/>
    <property type="match status" value="1"/>
</dbReference>
<evidence type="ECO:0000313" key="3">
    <source>
        <dbReference type="Proteomes" id="UP001231924"/>
    </source>
</evidence>
<dbReference type="RefSeq" id="WP_286050487.1">
    <property type="nucleotide sequence ID" value="NZ_JASVWF010000001.1"/>
</dbReference>
<organism evidence="2 3">
    <name type="scientific">Actinomycetospora termitidis</name>
    <dbReference type="NCBI Taxonomy" id="3053470"/>
    <lineage>
        <taxon>Bacteria</taxon>
        <taxon>Bacillati</taxon>
        <taxon>Actinomycetota</taxon>
        <taxon>Actinomycetes</taxon>
        <taxon>Pseudonocardiales</taxon>
        <taxon>Pseudonocardiaceae</taxon>
        <taxon>Actinomycetospora</taxon>
    </lineage>
</organism>
<evidence type="ECO:0000259" key="1">
    <source>
        <dbReference type="Pfam" id="PF18478"/>
    </source>
</evidence>
<feature type="domain" description="VapC45 PIN like" evidence="1">
    <location>
        <begin position="11"/>
        <end position="95"/>
    </location>
</feature>